<evidence type="ECO:0000259" key="2">
    <source>
        <dbReference type="Pfam" id="PF10566"/>
    </source>
</evidence>
<reference evidence="5 6" key="1">
    <citation type="submission" date="2016-07" db="EMBL/GenBank/DDBJ databases">
        <title>Complete genome sequence of Altererythrobacter namhicola JCM 16345T, containing esterase-encoding genes.</title>
        <authorList>
            <person name="Cheng H."/>
            <person name="Wu Y.-H."/>
            <person name="Jian S.-L."/>
            <person name="Huo Y.-Y."/>
            <person name="Wang C.-S."/>
            <person name="Xu X.-W."/>
        </authorList>
    </citation>
    <scope>NUCLEOTIDE SEQUENCE [LARGE SCALE GENOMIC DNA]</scope>
    <source>
        <strain evidence="5 6">JCM 16345</strain>
    </source>
</reference>
<dbReference type="AlphaFoldDB" id="A0A1C7D5V6"/>
<dbReference type="Pfam" id="PF14509">
    <property type="entry name" value="GH97_C"/>
    <property type="match status" value="1"/>
</dbReference>
<dbReference type="InterPro" id="IPR029483">
    <property type="entry name" value="GH97_C"/>
</dbReference>
<dbReference type="Pfam" id="PF14508">
    <property type="entry name" value="GH97_N"/>
    <property type="match status" value="1"/>
</dbReference>
<feature type="domain" description="Glycosyl-hydrolase 97 N-terminal" evidence="3">
    <location>
        <begin position="42"/>
        <end position="293"/>
    </location>
</feature>
<gene>
    <name evidence="5" type="ORF">A6F65_00514</name>
</gene>
<dbReference type="KEGG" id="anh:A6F65_00514"/>
<feature type="chain" id="PRO_5008884282" evidence="1">
    <location>
        <begin position="34"/>
        <end position="698"/>
    </location>
</feature>
<keyword evidence="5" id="KW-0378">Hydrolase</keyword>
<dbReference type="PANTHER" id="PTHR35803">
    <property type="entry name" value="GLUCAN 1,4-ALPHA-GLUCOSIDASE SUSB-RELATED"/>
    <property type="match status" value="1"/>
</dbReference>
<keyword evidence="5" id="KW-0326">Glycosidase</keyword>
<dbReference type="InterPro" id="IPR014718">
    <property type="entry name" value="GH-type_carb-bd"/>
</dbReference>
<evidence type="ECO:0000313" key="5">
    <source>
        <dbReference type="EMBL" id="ANU06838.1"/>
    </source>
</evidence>
<feature type="signal peptide" evidence="1">
    <location>
        <begin position="1"/>
        <end position="33"/>
    </location>
</feature>
<dbReference type="Pfam" id="PF10566">
    <property type="entry name" value="Glyco_hydro_97"/>
    <property type="match status" value="1"/>
</dbReference>
<sequence length="698" mass="77804">MAFHAFIARKNRALAGAVAGVFALALATQPAAAQDEKPVATITSPDGSIEVQVTTDNDRRVTWQMSRKGQLLVSPSKLGILLTDGLPMVRGFTMTGMEEVTEHDETWEQPWGERRFVRDHHHEMVVRFQQPPEDGDRQMNLRFRVFDDGIGFRYEFPEQENLVTVKIAEELTEFNIASEGTAWWVTGGDFNRYEQIYQQTPIDAVSVAHTPITMKLEDGTHMSFHEAALVDYSGYWLKRQDGHSFRTTLAPGTGESAKVIRDTPFHTPWRTIRVGDDAAALVESDLELNLNEPNKLGDVSWFKPQKYIGIWWGMIGGIWSWAEGPNHGATTERALETIDYAAENGFSGVLIEGWNEGWNNNWFGHGDEYSFTKAVPDFDLERVAAYGRERGVAIVGHHETGGNIIVYEDQLEDAMALYNRLGVGVVKTGYVADAGGIIAPGEEPGEIAMAWHDGQRMVNHHQKVIETAARYQIAINPHEPVKATGIRRTYPNWVAREGARGMEYNAWGEYANPADHEPTLVYTRMLSGPMDFTPGVLSLVAPTGNALASTRAKQLGLYLAIYSPIQMAADLVDNLKQYPNEIAFIRQVPADWSDSRLIAGEVGDYAIFARKDRNSEDWYLGGVNDGTARTLTLSMDFLEPGKTYRATIYRDGPDADYRDAERRHDIVYDTATFTAGDSYELFLAPGGGAAIRLEPVTD</sequence>
<proteinExistence type="predicted"/>
<keyword evidence="6" id="KW-1185">Reference proteome</keyword>
<feature type="domain" description="Glycosyl-hydrolase 97 catalytic" evidence="2">
    <location>
        <begin position="311"/>
        <end position="499"/>
    </location>
</feature>
<dbReference type="Gene3D" id="3.20.20.70">
    <property type="entry name" value="Aldolase class I"/>
    <property type="match status" value="1"/>
</dbReference>
<dbReference type="PATRIC" id="fig|645517.4.peg.516"/>
<evidence type="ECO:0000313" key="6">
    <source>
        <dbReference type="Proteomes" id="UP000092698"/>
    </source>
</evidence>
<feature type="domain" description="Glycosyl-hydrolase 97 C-terminal oligomerisation" evidence="4">
    <location>
        <begin position="591"/>
        <end position="693"/>
    </location>
</feature>
<organism evidence="5 6">
    <name type="scientific">Paraurantiacibacter namhicola</name>
    <dbReference type="NCBI Taxonomy" id="645517"/>
    <lineage>
        <taxon>Bacteria</taxon>
        <taxon>Pseudomonadati</taxon>
        <taxon>Pseudomonadota</taxon>
        <taxon>Alphaproteobacteria</taxon>
        <taxon>Sphingomonadales</taxon>
        <taxon>Erythrobacteraceae</taxon>
        <taxon>Paraurantiacibacter</taxon>
    </lineage>
</organism>
<dbReference type="Proteomes" id="UP000092698">
    <property type="component" value="Chromosome"/>
</dbReference>
<dbReference type="RefSeq" id="WP_067785627.1">
    <property type="nucleotide sequence ID" value="NZ_CP016545.1"/>
</dbReference>
<protein>
    <submittedName>
        <fullName evidence="5">Retaining alpha-galactosidase</fullName>
        <ecNumber evidence="5">3.2.1.22</ecNumber>
    </submittedName>
</protein>
<dbReference type="OrthoDB" id="57532at2"/>
<name>A0A1C7D5V6_9SPHN</name>
<dbReference type="InterPro" id="IPR019563">
    <property type="entry name" value="GH97_catalytic"/>
</dbReference>
<dbReference type="PANTHER" id="PTHR35803:SF1">
    <property type="entry name" value="GLUCAN 1,4-ALPHA-GLUCOSIDASE SUSB"/>
    <property type="match status" value="1"/>
</dbReference>
<keyword evidence="1" id="KW-0732">Signal</keyword>
<dbReference type="InterPro" id="IPR052720">
    <property type="entry name" value="Glycosyl_hydrolase_97"/>
</dbReference>
<evidence type="ECO:0000259" key="3">
    <source>
        <dbReference type="Pfam" id="PF14508"/>
    </source>
</evidence>
<dbReference type="GO" id="GO:0004557">
    <property type="term" value="F:alpha-galactosidase activity"/>
    <property type="evidence" value="ECO:0007669"/>
    <property type="project" value="UniProtKB-EC"/>
</dbReference>
<dbReference type="Gene3D" id="2.70.98.10">
    <property type="match status" value="1"/>
</dbReference>
<dbReference type="EC" id="3.2.1.22" evidence="5"/>
<dbReference type="InterPro" id="IPR029486">
    <property type="entry name" value="GH97_N"/>
</dbReference>
<accession>A0A1C7D5V6</accession>
<evidence type="ECO:0000259" key="4">
    <source>
        <dbReference type="Pfam" id="PF14509"/>
    </source>
</evidence>
<dbReference type="GO" id="GO:0030246">
    <property type="term" value="F:carbohydrate binding"/>
    <property type="evidence" value="ECO:0007669"/>
    <property type="project" value="InterPro"/>
</dbReference>
<dbReference type="EMBL" id="CP016545">
    <property type="protein sequence ID" value="ANU06838.1"/>
    <property type="molecule type" value="Genomic_DNA"/>
</dbReference>
<dbReference type="InterPro" id="IPR013785">
    <property type="entry name" value="Aldolase_TIM"/>
</dbReference>
<evidence type="ECO:0000256" key="1">
    <source>
        <dbReference type="SAM" id="SignalP"/>
    </source>
</evidence>
<dbReference type="STRING" id="645517.A6F65_00514"/>